<keyword evidence="4" id="KW-1185">Reference proteome</keyword>
<dbReference type="AlphaFoldDB" id="A0A6N7S8B7"/>
<dbReference type="InterPro" id="IPR023214">
    <property type="entry name" value="HAD_sf"/>
</dbReference>
<dbReference type="PANTHER" id="PTHR10000:SF8">
    <property type="entry name" value="HAD SUPERFAMILY HYDROLASE-LIKE, TYPE 3"/>
    <property type="match status" value="1"/>
</dbReference>
<evidence type="ECO:0000313" key="3">
    <source>
        <dbReference type="Proteomes" id="UP000433575"/>
    </source>
</evidence>
<sequence length="324" mass="36815">MRFMLVTSKRFLTFSDLFPRHLCYTFDKERGMAMTDYKPIRLLASDLDGTLYDDLQHPGQISAANQAAIRRWTEAGNRFLIATGRRACTKQEIFKNYQIDCDILACNGAKVILDKEVLWNREIMPPELSELCDLCEPFRDELDFVLDIDIEERITFQANSLIQQRFPDDLYLQQVRDFLASAQTDYPNKIFMVLKDPARQAFFLDYFGRHFKGRLAVTSSGPDLVEMSCEGCSKGRALLTILDRLGLDADQAAAIGDEQNDLDMLQSIPFGFAMSSARPAIKAQVPYSIDSVSDLIDACLAYNAACFSKSSLDKMNFPAAYRYR</sequence>
<evidence type="ECO:0000313" key="4">
    <source>
        <dbReference type="Proteomes" id="UP000480929"/>
    </source>
</evidence>
<dbReference type="EMBL" id="WKPJ01000020">
    <property type="protein sequence ID" value="MSA90107.1"/>
    <property type="molecule type" value="Genomic_DNA"/>
</dbReference>
<reference evidence="3 4" key="1">
    <citation type="journal article" date="2019" name="Nat. Med.">
        <title>A library of human gut bacterial isolates paired with longitudinal multiomics data enables mechanistic microbiome research.</title>
        <authorList>
            <person name="Poyet M."/>
            <person name="Groussin M."/>
            <person name="Gibbons S.M."/>
            <person name="Avila-Pacheco J."/>
            <person name="Jiang X."/>
            <person name="Kearney S.M."/>
            <person name="Perrotta A.R."/>
            <person name="Berdy B."/>
            <person name="Zhao S."/>
            <person name="Lieberman T.D."/>
            <person name="Swanson P.K."/>
            <person name="Smith M."/>
            <person name="Roesemann S."/>
            <person name="Alexander J.E."/>
            <person name="Rich S.A."/>
            <person name="Livny J."/>
            <person name="Vlamakis H."/>
            <person name="Clish C."/>
            <person name="Bullock K."/>
            <person name="Deik A."/>
            <person name="Scott J."/>
            <person name="Pierce K.A."/>
            <person name="Xavier R.J."/>
            <person name="Alm E.J."/>
        </authorList>
    </citation>
    <scope>NUCLEOTIDE SEQUENCE [LARGE SCALE GENOMIC DNA]</scope>
    <source>
        <strain evidence="1 3">BIOML-A4</strain>
        <strain evidence="2 4">BIOML-A5</strain>
    </source>
</reference>
<dbReference type="EMBL" id="WKPI01000022">
    <property type="protein sequence ID" value="MSC33837.1"/>
    <property type="molecule type" value="Genomic_DNA"/>
</dbReference>
<evidence type="ECO:0000313" key="1">
    <source>
        <dbReference type="EMBL" id="MSA90107.1"/>
    </source>
</evidence>
<dbReference type="InterPro" id="IPR006379">
    <property type="entry name" value="HAD-SF_hydro_IIB"/>
</dbReference>
<dbReference type="Gene3D" id="3.40.50.1000">
    <property type="entry name" value="HAD superfamily/HAD-like"/>
    <property type="match status" value="1"/>
</dbReference>
<dbReference type="OrthoDB" id="9781413at2"/>
<dbReference type="InterPro" id="IPR000150">
    <property type="entry name" value="Cof"/>
</dbReference>
<keyword evidence="1" id="KW-0378">Hydrolase</keyword>
<dbReference type="GO" id="GO:0000287">
    <property type="term" value="F:magnesium ion binding"/>
    <property type="evidence" value="ECO:0007669"/>
    <property type="project" value="TreeGrafter"/>
</dbReference>
<dbReference type="InterPro" id="IPR036412">
    <property type="entry name" value="HAD-like_sf"/>
</dbReference>
<evidence type="ECO:0000313" key="2">
    <source>
        <dbReference type="EMBL" id="MSC33837.1"/>
    </source>
</evidence>
<dbReference type="GO" id="GO:0005829">
    <property type="term" value="C:cytosol"/>
    <property type="evidence" value="ECO:0007669"/>
    <property type="project" value="TreeGrafter"/>
</dbReference>
<dbReference type="Proteomes" id="UP000433575">
    <property type="component" value="Unassembled WGS sequence"/>
</dbReference>
<gene>
    <name evidence="2" type="ORF">GKD88_11970</name>
    <name evidence="1" type="ORF">GKE08_12300</name>
</gene>
<comment type="caution">
    <text evidence="1">The sequence shown here is derived from an EMBL/GenBank/DDBJ whole genome shotgun (WGS) entry which is preliminary data.</text>
</comment>
<name>A0A6N7S8B7_9FIRM</name>
<dbReference type="PANTHER" id="PTHR10000">
    <property type="entry name" value="PHOSPHOSERINE PHOSPHATASE"/>
    <property type="match status" value="1"/>
</dbReference>
<accession>A0A6N7S8B7</accession>
<dbReference type="NCBIfam" id="TIGR01484">
    <property type="entry name" value="HAD-SF-IIB"/>
    <property type="match status" value="1"/>
</dbReference>
<protein>
    <submittedName>
        <fullName evidence="1">Cof-type HAD-IIB family hydrolase</fullName>
    </submittedName>
</protein>
<dbReference type="Pfam" id="PF08282">
    <property type="entry name" value="Hydrolase_3"/>
    <property type="match status" value="1"/>
</dbReference>
<dbReference type="NCBIfam" id="TIGR00099">
    <property type="entry name" value="Cof-subfamily"/>
    <property type="match status" value="1"/>
</dbReference>
<organism evidence="1 3">
    <name type="scientific">Holdemania massiliensis</name>
    <dbReference type="NCBI Taxonomy" id="1468449"/>
    <lineage>
        <taxon>Bacteria</taxon>
        <taxon>Bacillati</taxon>
        <taxon>Bacillota</taxon>
        <taxon>Erysipelotrichia</taxon>
        <taxon>Erysipelotrichales</taxon>
        <taxon>Erysipelotrichaceae</taxon>
        <taxon>Holdemania</taxon>
    </lineage>
</organism>
<dbReference type="Gene3D" id="3.30.1240.10">
    <property type="match status" value="1"/>
</dbReference>
<proteinExistence type="predicted"/>
<dbReference type="GO" id="GO:0016791">
    <property type="term" value="F:phosphatase activity"/>
    <property type="evidence" value="ECO:0007669"/>
    <property type="project" value="TreeGrafter"/>
</dbReference>
<dbReference type="SUPFAM" id="SSF56784">
    <property type="entry name" value="HAD-like"/>
    <property type="match status" value="1"/>
</dbReference>
<dbReference type="Proteomes" id="UP000480929">
    <property type="component" value="Unassembled WGS sequence"/>
</dbReference>